<evidence type="ECO:0000313" key="3">
    <source>
        <dbReference type="Proteomes" id="UP001501303"/>
    </source>
</evidence>
<dbReference type="Proteomes" id="UP001501303">
    <property type="component" value="Unassembled WGS sequence"/>
</dbReference>
<gene>
    <name evidence="2" type="ORF">GCM10009716_11640</name>
</gene>
<name>A0ABN2NUD1_9ACTN</name>
<proteinExistence type="predicted"/>
<organism evidence="2 3">
    <name type="scientific">Streptomyces sodiiphilus</name>
    <dbReference type="NCBI Taxonomy" id="226217"/>
    <lineage>
        <taxon>Bacteria</taxon>
        <taxon>Bacillati</taxon>
        <taxon>Actinomycetota</taxon>
        <taxon>Actinomycetes</taxon>
        <taxon>Kitasatosporales</taxon>
        <taxon>Streptomycetaceae</taxon>
        <taxon>Streptomyces</taxon>
    </lineage>
</organism>
<reference evidence="2 3" key="1">
    <citation type="journal article" date="2019" name="Int. J. Syst. Evol. Microbiol.">
        <title>The Global Catalogue of Microorganisms (GCM) 10K type strain sequencing project: providing services to taxonomists for standard genome sequencing and annotation.</title>
        <authorList>
            <consortium name="The Broad Institute Genomics Platform"/>
            <consortium name="The Broad Institute Genome Sequencing Center for Infectious Disease"/>
            <person name="Wu L."/>
            <person name="Ma J."/>
        </authorList>
    </citation>
    <scope>NUCLEOTIDE SEQUENCE [LARGE SCALE GENOMIC DNA]</scope>
    <source>
        <strain evidence="2 3">JCM 13581</strain>
    </source>
</reference>
<keyword evidence="3" id="KW-1185">Reference proteome</keyword>
<evidence type="ECO:0000256" key="1">
    <source>
        <dbReference type="SAM" id="MobiDB-lite"/>
    </source>
</evidence>
<evidence type="ECO:0000313" key="2">
    <source>
        <dbReference type="EMBL" id="GAA1903342.1"/>
    </source>
</evidence>
<comment type="caution">
    <text evidence="2">The sequence shown here is derived from an EMBL/GenBank/DDBJ whole genome shotgun (WGS) entry which is preliminary data.</text>
</comment>
<feature type="region of interest" description="Disordered" evidence="1">
    <location>
        <begin position="1"/>
        <end position="65"/>
    </location>
</feature>
<accession>A0ABN2NUD1</accession>
<dbReference type="EMBL" id="BAAAMJ010000010">
    <property type="protein sequence ID" value="GAA1903342.1"/>
    <property type="molecule type" value="Genomic_DNA"/>
</dbReference>
<feature type="compositionally biased region" description="Basic and acidic residues" evidence="1">
    <location>
        <begin position="25"/>
        <end position="49"/>
    </location>
</feature>
<feature type="compositionally biased region" description="Basic and acidic residues" evidence="1">
    <location>
        <begin position="56"/>
        <end position="65"/>
    </location>
</feature>
<dbReference type="RefSeq" id="WP_344259419.1">
    <property type="nucleotide sequence ID" value="NZ_BAAAMJ010000010.1"/>
</dbReference>
<sequence length="65" mass="7156">MTVPEENRPKTGKASEAGPDPAAPHTERDRRAARSDRPEGLSDLGHELMDEMEAADIDREDLTGR</sequence>
<protein>
    <submittedName>
        <fullName evidence="2">Uncharacterized protein</fullName>
    </submittedName>
</protein>